<dbReference type="SUPFAM" id="SSF49899">
    <property type="entry name" value="Concanavalin A-like lectins/glucanases"/>
    <property type="match status" value="1"/>
</dbReference>
<comment type="caution">
    <text evidence="3">The sequence shown here is derived from an EMBL/GenBank/DDBJ whole genome shotgun (WGS) entry which is preliminary data.</text>
</comment>
<dbReference type="RefSeq" id="WP_284191034.1">
    <property type="nucleotide sequence ID" value="NZ_BSPW01000020.1"/>
</dbReference>
<feature type="signal peptide" evidence="1">
    <location>
        <begin position="1"/>
        <end position="22"/>
    </location>
</feature>
<evidence type="ECO:0000256" key="1">
    <source>
        <dbReference type="SAM" id="SignalP"/>
    </source>
</evidence>
<evidence type="ECO:0000313" key="3">
    <source>
        <dbReference type="EMBL" id="GLT17120.1"/>
    </source>
</evidence>
<name>A0ABQ6EX76_9VIBR</name>
<reference evidence="4" key="1">
    <citation type="journal article" date="2019" name="Int. J. Syst. Evol. Microbiol.">
        <title>The Global Catalogue of Microorganisms (GCM) 10K type strain sequencing project: providing services to taxonomists for standard genome sequencing and annotation.</title>
        <authorList>
            <consortium name="The Broad Institute Genomics Platform"/>
            <consortium name="The Broad Institute Genome Sequencing Center for Infectious Disease"/>
            <person name="Wu L."/>
            <person name="Ma J."/>
        </authorList>
    </citation>
    <scope>NUCLEOTIDE SEQUENCE [LARGE SCALE GENOMIC DNA]</scope>
    <source>
        <strain evidence="4">NBRC 108723</strain>
    </source>
</reference>
<organism evidence="3 4">
    <name type="scientific">Vibrio zhanjiangensis</name>
    <dbReference type="NCBI Taxonomy" id="1046128"/>
    <lineage>
        <taxon>Bacteria</taxon>
        <taxon>Pseudomonadati</taxon>
        <taxon>Pseudomonadota</taxon>
        <taxon>Gammaproteobacteria</taxon>
        <taxon>Vibrionales</taxon>
        <taxon>Vibrionaceae</taxon>
        <taxon>Vibrio</taxon>
    </lineage>
</organism>
<sequence length="1159" mass="123774">MKWLSYISCFWAGLFCSVFVYAAPVCTDVFTDPPTGNQSPDGIIPPPDVIAGTSSSLDCFVSGGSTLCYEGANTIPANFTPGDYSYFQGRFSNRSELTTNGVTTRLYFDSLQLINASLNPNGQPEELFIYVAGDLSITGRNTINGIIYVAGSVNIAGNAEITGAVGAGGALTIRGNSDVIIDPDAINNADLLDMCDSGSTPSPECFSDDFNSGILSNLWVTSTSKGSFQPQIISNRLRFTQAIQNQATSSTYQRLFPAADNLVEIEFDHFAYGGNGADGIAIVLSDALVTPKAGAFGGPLGYGFKPNEPGFAGGWLGVGIDEYGNFSREGGQGYAPGRRRQSVAIRGSGVDETGYRYLAGACNNGQNNANGNCLSPTVDNNNSSSVHRYRIVVDSQVTNQSQVEISRKIGNGSWQSIVGPINVLDSQYNQEAVPADFLLSVTGSTGSVTNIHEIDNFEVCALRSRPIGDQIDHFRITHSGQGITCNKSEVTIQACQNVTCSELFTGNVSVTLKPETVPGGGGWEGGNTQTFSGGSGTFYIRKFQPGSVTLDVLGSNPPARPFSTNLCQINGGGFSSSNCNLEFSDSGFLIDVADKYAAELVDITISAVKKGDSNTKCDALFSNQTRDVQLWSEYVDPNSSELIGSPKVSLGNATAQADIANNQAEAGTYPLSFDINGQISYKLNYYDAGQVSVNARYDGTRDDLGLVLTGSDNFVSFPDALSVTAKNASGVEVECTPVDASCNWFTKAGANFNLEVTALNQLSQPTPNYKHSAMTIAHNLVSPSTADSQQGTLSTVTYDHTPVIDSTNTIVQSLSEVGVFDFIITPPTSYHGSSAKTIEPAQSKYLRFIPAYFAASVVQSPTLSPACGSFSYIGQPFGYLIEPRLALNPKATDGSAVKNYEFGDFWRYESNNWSGRTYTDSSGLSMSYAAGASVERFSDINNNTIVHLQNESMTYAKGTAPISPFTADFQLTLTASHITDDDGVCYKTADSDSNADCLGINFTNIDNSMPLRWGRLLLNDTYGSELSALRQRLELQYYTGNYFTTNTDDSCSSFGSITNFSLNSGDYTLVTSGSATPPEVNVSLMSATASSGESWLEFSAPGSGNTGSITSSFDINANALPWLREDTDNNGSFDDSVSGLVQFGIYRGSDRVIWWNEQN</sequence>
<dbReference type="Proteomes" id="UP001157138">
    <property type="component" value="Unassembled WGS sequence"/>
</dbReference>
<dbReference type="Pfam" id="PF20419">
    <property type="entry name" value="DUF6701"/>
    <property type="match status" value="1"/>
</dbReference>
<dbReference type="InterPro" id="IPR046524">
    <property type="entry name" value="DUF6701"/>
</dbReference>
<protein>
    <recommendedName>
        <fullName evidence="2">DUF6701 domain-containing protein</fullName>
    </recommendedName>
</protein>
<dbReference type="Gene3D" id="2.60.120.200">
    <property type="match status" value="1"/>
</dbReference>
<keyword evidence="1" id="KW-0732">Signal</keyword>
<accession>A0ABQ6EX76</accession>
<evidence type="ECO:0000259" key="2">
    <source>
        <dbReference type="Pfam" id="PF20419"/>
    </source>
</evidence>
<dbReference type="InterPro" id="IPR013320">
    <property type="entry name" value="ConA-like_dom_sf"/>
</dbReference>
<gene>
    <name evidence="3" type="ORF">GCM10007938_08970</name>
</gene>
<evidence type="ECO:0000313" key="4">
    <source>
        <dbReference type="Proteomes" id="UP001157138"/>
    </source>
</evidence>
<feature type="domain" description="DUF6701" evidence="2">
    <location>
        <begin position="566"/>
        <end position="1157"/>
    </location>
</feature>
<proteinExistence type="predicted"/>
<keyword evidence="4" id="KW-1185">Reference proteome</keyword>
<dbReference type="EMBL" id="BSPW01000020">
    <property type="protein sequence ID" value="GLT17120.1"/>
    <property type="molecule type" value="Genomic_DNA"/>
</dbReference>
<feature type="chain" id="PRO_5047051804" description="DUF6701 domain-containing protein" evidence="1">
    <location>
        <begin position="23"/>
        <end position="1159"/>
    </location>
</feature>